<dbReference type="Gene3D" id="3.40.50.12780">
    <property type="entry name" value="N-terminal domain of ligase-like"/>
    <property type="match status" value="1"/>
</dbReference>
<protein>
    <submittedName>
        <fullName evidence="1">Phenylacetate-coenzyme A ligase PaaK, adenylate-forming domain family</fullName>
    </submittedName>
</protein>
<reference evidence="1 2" key="1">
    <citation type="submission" date="2016-10" db="EMBL/GenBank/DDBJ databases">
        <authorList>
            <person name="de Groot N.N."/>
        </authorList>
    </citation>
    <scope>NUCLEOTIDE SEQUENCE [LARGE SCALE GENOMIC DNA]</scope>
    <source>
        <strain evidence="1 2">CPCC 202699</strain>
    </source>
</reference>
<dbReference type="PANTHER" id="PTHR36932:SF1">
    <property type="entry name" value="CAPSULAR POLYSACCHARIDE BIOSYNTHESIS PROTEIN"/>
    <property type="match status" value="1"/>
</dbReference>
<proteinExistence type="predicted"/>
<name>A0A1H3PJF1_9PSEU</name>
<sequence>MTVEPAQALEDRRTELAQLSAVPRVQRKRARIDRMVPFDTEQGRQRLAELLRTAVERVPYYRAFAGAGFADFPVMGKTELRAHFADLISRDPTGEIGNGRFFLNQTSGSTGQPVRSLTTTSTGGMANAALHERLNRQLGFPESGTVLNLGLLYPDTPLFEAVPLPRPYVKCNLRGFDPTSPSVVADYEAVVGRFPVDKITGSSSRVIALARYCAERGIRLRPHGVVASYEHMPDSGRQVVESTFGCRVTMLYMTSETGYSAWECPERRMHFQDDFVLPEFLNEEAGVSDIALSSLTSTPMPILRYVTGDRAGPVVSCGCGLPGTAVESLLGRAKTGFVGLAGEIYAPWALLAALSAAGLPDFQLVQEEAGWLDLVVPSAGPRPAEVLTDLNTRLRAAFQPREGFQLRVRAAGGFVLTDTGKRNPIVQRLALPAGPERSGYV</sequence>
<dbReference type="EMBL" id="FNON01000008">
    <property type="protein sequence ID" value="SDZ01201.1"/>
    <property type="molecule type" value="Genomic_DNA"/>
</dbReference>
<organism evidence="1 2">
    <name type="scientific">Amycolatopsis xylanica</name>
    <dbReference type="NCBI Taxonomy" id="589385"/>
    <lineage>
        <taxon>Bacteria</taxon>
        <taxon>Bacillati</taxon>
        <taxon>Actinomycetota</taxon>
        <taxon>Actinomycetes</taxon>
        <taxon>Pseudonocardiales</taxon>
        <taxon>Pseudonocardiaceae</taxon>
        <taxon>Amycolatopsis</taxon>
    </lineage>
</organism>
<dbReference type="Proteomes" id="UP000199515">
    <property type="component" value="Unassembled WGS sequence"/>
</dbReference>
<dbReference type="STRING" id="589385.SAMN05421504_108247"/>
<gene>
    <name evidence="1" type="ORF">SAMN05421504_108247</name>
</gene>
<dbReference type="InterPro" id="IPR042099">
    <property type="entry name" value="ANL_N_sf"/>
</dbReference>
<dbReference type="InterPro" id="IPR053158">
    <property type="entry name" value="CapK_Type1_Caps_Biosynth"/>
</dbReference>
<evidence type="ECO:0000313" key="2">
    <source>
        <dbReference type="Proteomes" id="UP000199515"/>
    </source>
</evidence>
<accession>A0A1H3PJF1</accession>
<keyword evidence="2" id="KW-1185">Reference proteome</keyword>
<dbReference type="GO" id="GO:0016874">
    <property type="term" value="F:ligase activity"/>
    <property type="evidence" value="ECO:0007669"/>
    <property type="project" value="UniProtKB-KW"/>
</dbReference>
<dbReference type="AlphaFoldDB" id="A0A1H3PJF1"/>
<keyword evidence="1" id="KW-0436">Ligase</keyword>
<evidence type="ECO:0000313" key="1">
    <source>
        <dbReference type="EMBL" id="SDZ01201.1"/>
    </source>
</evidence>
<dbReference type="PANTHER" id="PTHR36932">
    <property type="entry name" value="CAPSULAR POLYSACCHARIDE BIOSYNTHESIS PROTEIN"/>
    <property type="match status" value="1"/>
</dbReference>